<evidence type="ECO:0000313" key="1">
    <source>
        <dbReference type="EMBL" id="GLQ93531.1"/>
    </source>
</evidence>
<evidence type="ECO:0000313" key="2">
    <source>
        <dbReference type="Proteomes" id="UP001156670"/>
    </source>
</evidence>
<organism evidence="1 2">
    <name type="scientific">Dyella acidisoli</name>
    <dbReference type="NCBI Taxonomy" id="1867834"/>
    <lineage>
        <taxon>Bacteria</taxon>
        <taxon>Pseudomonadati</taxon>
        <taxon>Pseudomonadota</taxon>
        <taxon>Gammaproteobacteria</taxon>
        <taxon>Lysobacterales</taxon>
        <taxon>Rhodanobacteraceae</taxon>
        <taxon>Dyella</taxon>
    </lineage>
</organism>
<name>A0ABQ5XSN2_9GAMM</name>
<sequence>MLRSDWRLKLRSECFVSHFTEPYCCLKEIAVWPHCEMYVNVCESLESPGTWEGYVCHYRNDH</sequence>
<protein>
    <submittedName>
        <fullName evidence="1">Uncharacterized protein</fullName>
    </submittedName>
</protein>
<keyword evidence="2" id="KW-1185">Reference proteome</keyword>
<dbReference type="Proteomes" id="UP001156670">
    <property type="component" value="Unassembled WGS sequence"/>
</dbReference>
<reference evidence="2" key="1">
    <citation type="journal article" date="2019" name="Int. J. Syst. Evol. Microbiol.">
        <title>The Global Catalogue of Microorganisms (GCM) 10K type strain sequencing project: providing services to taxonomists for standard genome sequencing and annotation.</title>
        <authorList>
            <consortium name="The Broad Institute Genomics Platform"/>
            <consortium name="The Broad Institute Genome Sequencing Center for Infectious Disease"/>
            <person name="Wu L."/>
            <person name="Ma J."/>
        </authorList>
    </citation>
    <scope>NUCLEOTIDE SEQUENCE [LARGE SCALE GENOMIC DNA]</scope>
    <source>
        <strain evidence="2">NBRC 111980</strain>
    </source>
</reference>
<gene>
    <name evidence="1" type="ORF">GCM10007901_24820</name>
</gene>
<comment type="caution">
    <text evidence="1">The sequence shown here is derived from an EMBL/GenBank/DDBJ whole genome shotgun (WGS) entry which is preliminary data.</text>
</comment>
<accession>A0ABQ5XSN2</accession>
<proteinExistence type="predicted"/>
<dbReference type="EMBL" id="BSOB01000018">
    <property type="protein sequence ID" value="GLQ93531.1"/>
    <property type="molecule type" value="Genomic_DNA"/>
</dbReference>